<proteinExistence type="predicted"/>
<dbReference type="RefSeq" id="WP_147663297.1">
    <property type="nucleotide sequence ID" value="NZ_CP042905.2"/>
</dbReference>
<evidence type="ECO:0000256" key="1">
    <source>
        <dbReference type="SAM" id="Phobius"/>
    </source>
</evidence>
<dbReference type="GeneID" id="41330236"/>
<reference evidence="2 3" key="2">
    <citation type="journal article" date="2024" name="Int. J. Syst. Evol. Microbiol.">
        <title>Promethearchaeum syntrophicum gen. nov., sp. nov., an anaerobic, obligately syntrophic archaeon, the first isolate of the lineage 'Asgard' archaea, and proposal of the new archaeal phylum Promethearchaeota phyl. nov. and kingdom Promethearchaeati regn. nov.</title>
        <authorList>
            <person name="Imachi H."/>
            <person name="Nobu M.K."/>
            <person name="Kato S."/>
            <person name="Takaki Y."/>
            <person name="Miyazaki M."/>
            <person name="Miyata M."/>
            <person name="Ogawara M."/>
            <person name="Saito Y."/>
            <person name="Sakai S."/>
            <person name="Tahara Y.O."/>
            <person name="Takano Y."/>
            <person name="Tasumi E."/>
            <person name="Uematsu K."/>
            <person name="Yoshimura T."/>
            <person name="Itoh T."/>
            <person name="Ohkuma M."/>
            <person name="Takai K."/>
        </authorList>
    </citation>
    <scope>NUCLEOTIDE SEQUENCE [LARGE SCALE GENOMIC DNA]</scope>
    <source>
        <strain evidence="2 3">MK-D1</strain>
    </source>
</reference>
<evidence type="ECO:0000313" key="3">
    <source>
        <dbReference type="Proteomes" id="UP000321408"/>
    </source>
</evidence>
<keyword evidence="1" id="KW-1133">Transmembrane helix</keyword>
<reference evidence="2 3" key="1">
    <citation type="journal article" date="2020" name="Nature">
        <title>Isolation of an archaeon at the prokaryote-eukaryote interface.</title>
        <authorList>
            <person name="Imachi H."/>
            <person name="Nobu M.K."/>
            <person name="Nakahara N."/>
            <person name="Morono Y."/>
            <person name="Ogawara M."/>
            <person name="Takaki Y."/>
            <person name="Takano Y."/>
            <person name="Uematsu K."/>
            <person name="Ikuta T."/>
            <person name="Ito M."/>
            <person name="Matsui Y."/>
            <person name="Miyazaki M."/>
            <person name="Murata K."/>
            <person name="Saito Y."/>
            <person name="Sakai S."/>
            <person name="Song C."/>
            <person name="Tasumi E."/>
            <person name="Yamanaka Y."/>
            <person name="Yamaguchi T."/>
            <person name="Kamagata Y."/>
            <person name="Tamaki H."/>
            <person name="Takai K."/>
        </authorList>
    </citation>
    <scope>NUCLEOTIDE SEQUENCE [LARGE SCALE GENOMIC DNA]</scope>
    <source>
        <strain evidence="2 3">MK-D1</strain>
    </source>
</reference>
<feature type="transmembrane region" description="Helical" evidence="1">
    <location>
        <begin position="23"/>
        <end position="42"/>
    </location>
</feature>
<organism evidence="2 3">
    <name type="scientific">Promethearchaeum syntrophicum</name>
    <dbReference type="NCBI Taxonomy" id="2594042"/>
    <lineage>
        <taxon>Archaea</taxon>
        <taxon>Promethearchaeati</taxon>
        <taxon>Promethearchaeota</taxon>
        <taxon>Promethearchaeia</taxon>
        <taxon>Promethearchaeales</taxon>
        <taxon>Promethearchaeaceae</taxon>
        <taxon>Promethearchaeum</taxon>
    </lineage>
</organism>
<name>A0A5B9DC26_9ARCH</name>
<sequence length="261" mass="30614">MKTIFFFLFWKKSMFRYNIKRKFGKYLILVILFSGLFPIFYYQNDNHSPDKNYISSEPLNSIENTTTSFEFSLSNYTKIPLNDERSININILNGEETILLIWINENLFNHTEINDFFYSIDIPVEDLQNGENHLKMELYSKNSSGSNPFLMQLTLILIIEEPFDINLVLLLIGGFTVITLAFLFLRNKLQILSISKTFKTSIIGLDPLGIPSLFDNSDDLPMISKRNYRKMQRFIVKDILYSNIDINQMDDLEFCKTLKKI</sequence>
<dbReference type="EMBL" id="CP042905">
    <property type="protein sequence ID" value="QEE16417.1"/>
    <property type="molecule type" value="Genomic_DNA"/>
</dbReference>
<gene>
    <name evidence="2" type="ORF">DSAG12_02247</name>
</gene>
<keyword evidence="3" id="KW-1185">Reference proteome</keyword>
<dbReference type="Proteomes" id="UP000321408">
    <property type="component" value="Chromosome"/>
</dbReference>
<dbReference type="AlphaFoldDB" id="A0A5B9DC26"/>
<keyword evidence="1" id="KW-0472">Membrane</keyword>
<evidence type="ECO:0000313" key="2">
    <source>
        <dbReference type="EMBL" id="QEE16417.1"/>
    </source>
</evidence>
<accession>A0A5B9DC26</accession>
<keyword evidence="1" id="KW-0812">Transmembrane</keyword>
<feature type="transmembrane region" description="Helical" evidence="1">
    <location>
        <begin position="165"/>
        <end position="185"/>
    </location>
</feature>
<protein>
    <submittedName>
        <fullName evidence="2">Uncharacterized protein</fullName>
    </submittedName>
</protein>
<dbReference type="KEGG" id="psyt:DSAG12_02247"/>